<dbReference type="OrthoDB" id="4279at2"/>
<comment type="function">
    <text evidence="3">Purine nucleoside enzyme that catalyzes the phosphorolysis of adenosine and inosine nucleosides, yielding D-ribose 1-phosphate and the respective free bases, adenine and hypoxanthine. Also catalyzes the phosphorolysis of S-methyl-5'-thioadenosine into adenine and S-methyl-5-thio-alpha-D-ribose 1-phosphate. Also has adenosine deaminase activity.</text>
</comment>
<protein>
    <recommendedName>
        <fullName evidence="12">Purine nucleoside phosphorylase</fullName>
    </recommendedName>
</protein>
<dbReference type="InterPro" id="IPR003730">
    <property type="entry name" value="Cu_polyphenol_OxRdtase"/>
</dbReference>
<evidence type="ECO:0000256" key="5">
    <source>
        <dbReference type="ARBA" id="ARBA00022679"/>
    </source>
</evidence>
<evidence type="ECO:0000256" key="9">
    <source>
        <dbReference type="ARBA" id="ARBA00047989"/>
    </source>
</evidence>
<comment type="catalytic activity">
    <reaction evidence="9">
        <text>adenosine + H2O + H(+) = inosine + NH4(+)</text>
        <dbReference type="Rhea" id="RHEA:24408"/>
        <dbReference type="ChEBI" id="CHEBI:15377"/>
        <dbReference type="ChEBI" id="CHEBI:15378"/>
        <dbReference type="ChEBI" id="CHEBI:16335"/>
        <dbReference type="ChEBI" id="CHEBI:17596"/>
        <dbReference type="ChEBI" id="CHEBI:28938"/>
        <dbReference type="EC" id="3.5.4.4"/>
    </reaction>
    <physiologicalReaction direction="left-to-right" evidence="9">
        <dbReference type="Rhea" id="RHEA:24409"/>
    </physiologicalReaction>
</comment>
<dbReference type="Proteomes" id="UP000276770">
    <property type="component" value="Unassembled WGS sequence"/>
</dbReference>
<dbReference type="InterPro" id="IPR038371">
    <property type="entry name" value="Cu_polyphenol_OxRdtase_sf"/>
</dbReference>
<reference evidence="13 14" key="1">
    <citation type="submission" date="2018-10" db="EMBL/GenBank/DDBJ databases">
        <title>Falsibacillus sp. genome draft.</title>
        <authorList>
            <person name="Shi S."/>
        </authorList>
    </citation>
    <scope>NUCLEOTIDE SEQUENCE [LARGE SCALE GENOMIC DNA]</scope>
    <source>
        <strain evidence="13 14">GY 10110</strain>
    </source>
</reference>
<evidence type="ECO:0000256" key="6">
    <source>
        <dbReference type="ARBA" id="ARBA00022723"/>
    </source>
</evidence>
<dbReference type="SUPFAM" id="SSF64438">
    <property type="entry name" value="CNF1/YfiH-like putative cysteine hydrolases"/>
    <property type="match status" value="1"/>
</dbReference>
<comment type="similarity">
    <text evidence="4 12">Belongs to the purine nucleoside phosphorylase YfiH/LACC1 family.</text>
</comment>
<dbReference type="GO" id="GO:0016787">
    <property type="term" value="F:hydrolase activity"/>
    <property type="evidence" value="ECO:0007669"/>
    <property type="project" value="UniProtKB-KW"/>
</dbReference>
<comment type="catalytic activity">
    <reaction evidence="10">
        <text>adenosine + phosphate = alpha-D-ribose 1-phosphate + adenine</text>
        <dbReference type="Rhea" id="RHEA:27642"/>
        <dbReference type="ChEBI" id="CHEBI:16335"/>
        <dbReference type="ChEBI" id="CHEBI:16708"/>
        <dbReference type="ChEBI" id="CHEBI:43474"/>
        <dbReference type="ChEBI" id="CHEBI:57720"/>
        <dbReference type="EC" id="2.4.2.1"/>
    </reaction>
    <physiologicalReaction direction="left-to-right" evidence="10">
        <dbReference type="Rhea" id="RHEA:27643"/>
    </physiologicalReaction>
</comment>
<gene>
    <name evidence="13" type="primary">pgeF</name>
    <name evidence="13" type="ORF">D9X91_09360</name>
</gene>
<evidence type="ECO:0000256" key="10">
    <source>
        <dbReference type="ARBA" id="ARBA00048968"/>
    </source>
</evidence>
<dbReference type="PANTHER" id="PTHR30616">
    <property type="entry name" value="UNCHARACTERIZED PROTEIN YFIH"/>
    <property type="match status" value="1"/>
</dbReference>
<dbReference type="EMBL" id="RCVZ01000005">
    <property type="protein sequence ID" value="RLQ95818.1"/>
    <property type="molecule type" value="Genomic_DNA"/>
</dbReference>
<keyword evidence="14" id="KW-1185">Reference proteome</keyword>
<sequence length="273" mass="30364">MSEPFVQESTEFYGIKEWTGKYNGLTAGFSTRIGGHSQGAYEGLNCGFHVGDHLELVAENRKTLSSSIGLPVDHWVGAEQTHGSHIQQIGKDDRGKGSLDYASSIKDTDGLYTCVEGLLLTLCFADCVPVYFIEPDSRMIGIAHAGWKGTVKGIAAEMILQWEKHGINKEKIQVMIGPSICQDCYIVDDNVIKEIEKWLEVSDQKPYNEISFAQYALDLKKMNRIILEKSGIPARNIMSTNYCTSCHSKHFFSHRKDGGSTGRMLSFIGWKGD</sequence>
<evidence type="ECO:0000256" key="2">
    <source>
        <dbReference type="ARBA" id="ARBA00001947"/>
    </source>
</evidence>
<dbReference type="Pfam" id="PF02578">
    <property type="entry name" value="Cu-oxidase_4"/>
    <property type="match status" value="1"/>
</dbReference>
<comment type="cofactor">
    <cofactor evidence="2">
        <name>Zn(2+)</name>
        <dbReference type="ChEBI" id="CHEBI:29105"/>
    </cofactor>
</comment>
<comment type="catalytic activity">
    <reaction evidence="11">
        <text>S-methyl-5'-thioadenosine + phosphate = 5-(methylsulfanyl)-alpha-D-ribose 1-phosphate + adenine</text>
        <dbReference type="Rhea" id="RHEA:11852"/>
        <dbReference type="ChEBI" id="CHEBI:16708"/>
        <dbReference type="ChEBI" id="CHEBI:17509"/>
        <dbReference type="ChEBI" id="CHEBI:43474"/>
        <dbReference type="ChEBI" id="CHEBI:58533"/>
        <dbReference type="EC" id="2.4.2.28"/>
    </reaction>
    <physiologicalReaction direction="left-to-right" evidence="11">
        <dbReference type="Rhea" id="RHEA:11853"/>
    </physiologicalReaction>
</comment>
<evidence type="ECO:0000256" key="4">
    <source>
        <dbReference type="ARBA" id="ARBA00007353"/>
    </source>
</evidence>
<dbReference type="PANTHER" id="PTHR30616:SF2">
    <property type="entry name" value="PURINE NUCLEOSIDE PHOSPHORYLASE LACC1"/>
    <property type="match status" value="1"/>
</dbReference>
<accession>A0A3L7JY60</accession>
<keyword evidence="8" id="KW-0862">Zinc</keyword>
<evidence type="ECO:0000313" key="13">
    <source>
        <dbReference type="EMBL" id="RLQ95818.1"/>
    </source>
</evidence>
<dbReference type="GO" id="GO:0005507">
    <property type="term" value="F:copper ion binding"/>
    <property type="evidence" value="ECO:0007669"/>
    <property type="project" value="TreeGrafter"/>
</dbReference>
<evidence type="ECO:0000256" key="3">
    <source>
        <dbReference type="ARBA" id="ARBA00003215"/>
    </source>
</evidence>
<keyword evidence="6" id="KW-0479">Metal-binding</keyword>
<dbReference type="RefSeq" id="WP_121680344.1">
    <property type="nucleotide sequence ID" value="NZ_RCVZ01000005.1"/>
</dbReference>
<dbReference type="InterPro" id="IPR011324">
    <property type="entry name" value="Cytotoxic_necrot_fac-like_cat"/>
</dbReference>
<comment type="catalytic activity">
    <reaction evidence="1">
        <text>inosine + phosphate = alpha-D-ribose 1-phosphate + hypoxanthine</text>
        <dbReference type="Rhea" id="RHEA:27646"/>
        <dbReference type="ChEBI" id="CHEBI:17368"/>
        <dbReference type="ChEBI" id="CHEBI:17596"/>
        <dbReference type="ChEBI" id="CHEBI:43474"/>
        <dbReference type="ChEBI" id="CHEBI:57720"/>
        <dbReference type="EC" id="2.4.2.1"/>
    </reaction>
    <physiologicalReaction direction="left-to-right" evidence="1">
        <dbReference type="Rhea" id="RHEA:27647"/>
    </physiologicalReaction>
</comment>
<dbReference type="NCBIfam" id="TIGR00726">
    <property type="entry name" value="peptidoglycan editing factor PgeF"/>
    <property type="match status" value="1"/>
</dbReference>
<evidence type="ECO:0000313" key="14">
    <source>
        <dbReference type="Proteomes" id="UP000276770"/>
    </source>
</evidence>
<evidence type="ECO:0000256" key="1">
    <source>
        <dbReference type="ARBA" id="ARBA00000553"/>
    </source>
</evidence>
<dbReference type="Gene3D" id="3.60.140.10">
    <property type="entry name" value="CNF1/YfiH-like putative cysteine hydrolases"/>
    <property type="match status" value="1"/>
</dbReference>
<dbReference type="CDD" id="cd16833">
    <property type="entry name" value="YfiH"/>
    <property type="match status" value="1"/>
</dbReference>
<comment type="caution">
    <text evidence="13">The sequence shown here is derived from an EMBL/GenBank/DDBJ whole genome shotgun (WGS) entry which is preliminary data.</text>
</comment>
<keyword evidence="7" id="KW-0378">Hydrolase</keyword>
<evidence type="ECO:0000256" key="12">
    <source>
        <dbReference type="RuleBase" id="RU361274"/>
    </source>
</evidence>
<organism evidence="13 14">
    <name type="scientific">Falsibacillus albus</name>
    <dbReference type="NCBI Taxonomy" id="2478915"/>
    <lineage>
        <taxon>Bacteria</taxon>
        <taxon>Bacillati</taxon>
        <taxon>Bacillota</taxon>
        <taxon>Bacilli</taxon>
        <taxon>Bacillales</taxon>
        <taxon>Bacillaceae</taxon>
        <taxon>Falsibacillus</taxon>
    </lineage>
</organism>
<dbReference type="GO" id="GO:0017061">
    <property type="term" value="F:S-methyl-5-thioadenosine phosphorylase activity"/>
    <property type="evidence" value="ECO:0007669"/>
    <property type="project" value="UniProtKB-EC"/>
</dbReference>
<keyword evidence="5" id="KW-0808">Transferase</keyword>
<name>A0A3L7JY60_9BACI</name>
<evidence type="ECO:0000256" key="11">
    <source>
        <dbReference type="ARBA" id="ARBA00049893"/>
    </source>
</evidence>
<evidence type="ECO:0000256" key="8">
    <source>
        <dbReference type="ARBA" id="ARBA00022833"/>
    </source>
</evidence>
<evidence type="ECO:0000256" key="7">
    <source>
        <dbReference type="ARBA" id="ARBA00022801"/>
    </source>
</evidence>
<proteinExistence type="inferred from homology"/>
<dbReference type="AlphaFoldDB" id="A0A3L7JY60"/>